<dbReference type="KEGG" id="phe:Phep_0175"/>
<keyword evidence="1" id="KW-0732">Signal</keyword>
<organism evidence="2 3">
    <name type="scientific">Pedobacter heparinus (strain ATCC 13125 / DSM 2366 / CIP 104194 / JCM 7457 / NBRC 12017 / NCIMB 9290 / NRRL B-14731 / HIM 762-3)</name>
    <dbReference type="NCBI Taxonomy" id="485917"/>
    <lineage>
        <taxon>Bacteria</taxon>
        <taxon>Pseudomonadati</taxon>
        <taxon>Bacteroidota</taxon>
        <taxon>Sphingobacteriia</taxon>
        <taxon>Sphingobacteriales</taxon>
        <taxon>Sphingobacteriaceae</taxon>
        <taxon>Pedobacter</taxon>
    </lineage>
</organism>
<dbReference type="AlphaFoldDB" id="C6XYD4"/>
<protein>
    <recommendedName>
        <fullName evidence="4">Secreted protein</fullName>
    </recommendedName>
</protein>
<feature type="chain" id="PRO_5002974578" description="Secreted protein" evidence="1">
    <location>
        <begin position="21"/>
        <end position="101"/>
    </location>
</feature>
<sequence length="101" mass="11478">MSVLLLWVFAIALTPFSVFHNHHDDEPQCVPHEKTCTHKIHIGSHKEECLICAAHFEKNYTTTQQYFQVYLVNKAVAQYFVTAGGFYTELIGQSLRGPPLA</sequence>
<dbReference type="HOGENOM" id="CLU_2288852_0_0_10"/>
<accession>C6XYD4</accession>
<name>C6XYD4_PEDHD</name>
<evidence type="ECO:0000313" key="2">
    <source>
        <dbReference type="EMBL" id="ACU02401.1"/>
    </source>
</evidence>
<evidence type="ECO:0008006" key="4">
    <source>
        <dbReference type="Google" id="ProtNLM"/>
    </source>
</evidence>
<gene>
    <name evidence="2" type="ordered locus">Phep_0175</name>
</gene>
<dbReference type="STRING" id="485917.Phep_0175"/>
<evidence type="ECO:0000313" key="3">
    <source>
        <dbReference type="Proteomes" id="UP000000852"/>
    </source>
</evidence>
<evidence type="ECO:0000256" key="1">
    <source>
        <dbReference type="SAM" id="SignalP"/>
    </source>
</evidence>
<keyword evidence="3" id="KW-1185">Reference proteome</keyword>
<dbReference type="EMBL" id="CP001681">
    <property type="protein sequence ID" value="ACU02401.1"/>
    <property type="molecule type" value="Genomic_DNA"/>
</dbReference>
<feature type="signal peptide" evidence="1">
    <location>
        <begin position="1"/>
        <end position="20"/>
    </location>
</feature>
<reference evidence="2 3" key="1">
    <citation type="journal article" date="2009" name="Stand. Genomic Sci.">
        <title>Complete genome sequence of Pedobacter heparinus type strain (HIM 762-3).</title>
        <authorList>
            <person name="Han C."/>
            <person name="Spring S."/>
            <person name="Lapidus A."/>
            <person name="Del Rio T.G."/>
            <person name="Tice H."/>
            <person name="Copeland A."/>
            <person name="Cheng J.F."/>
            <person name="Lucas S."/>
            <person name="Chen F."/>
            <person name="Nolan M."/>
            <person name="Bruce D."/>
            <person name="Goodwin L."/>
            <person name="Pitluck S."/>
            <person name="Ivanova N."/>
            <person name="Mavromatis K."/>
            <person name="Mikhailova N."/>
            <person name="Pati A."/>
            <person name="Chen A."/>
            <person name="Palaniappan K."/>
            <person name="Land M."/>
            <person name="Hauser L."/>
            <person name="Chang Y.J."/>
            <person name="Jeffries C.C."/>
            <person name="Saunders E."/>
            <person name="Chertkov O."/>
            <person name="Brettin T."/>
            <person name="Goker M."/>
            <person name="Rohde M."/>
            <person name="Bristow J."/>
            <person name="Eisen J.A."/>
            <person name="Markowitz V."/>
            <person name="Hugenholtz P."/>
            <person name="Kyrpides N.C."/>
            <person name="Klenk H.P."/>
            <person name="Detter J.C."/>
        </authorList>
    </citation>
    <scope>NUCLEOTIDE SEQUENCE [LARGE SCALE GENOMIC DNA]</scope>
    <source>
        <strain evidence="3">ATCC 13125 / DSM 2366 / CIP 104194 / JCM 7457 / NBRC 12017 / NCIMB 9290 / NRRL B-14731 / HIM 762-3</strain>
    </source>
</reference>
<proteinExistence type="predicted"/>
<dbReference type="eggNOG" id="ENOG503358H">
    <property type="taxonomic scope" value="Bacteria"/>
</dbReference>
<dbReference type="Proteomes" id="UP000000852">
    <property type="component" value="Chromosome"/>
</dbReference>